<dbReference type="GO" id="GO:0046872">
    <property type="term" value="F:metal ion binding"/>
    <property type="evidence" value="ECO:0007669"/>
    <property type="project" value="UniProtKB-KW"/>
</dbReference>
<dbReference type="PROSITE" id="PS00198">
    <property type="entry name" value="4FE4S_FER_1"/>
    <property type="match status" value="2"/>
</dbReference>
<sequence length="650" mass="71805">MGDEFKWFLRNEVVNLDLCSYCGACAAVCPNCRIEFFEDGPVLVEECPRDGKGACMDVCHRITTDASRMGLTIFGFKAKPPSLIGQYEKMVGARASDSMIREAGQDGGAVTALLAYCLDSGLVDGVVGTKGTWEPVPSVITDKAGLIEAAGSKYCVTPLLKAAEEAGKTLNKVAVVALPCQVNGLRRMQFFEGLNAHPMEVSEEDGTPIKLPTFAYTIGLFCMRNFSYEKLAEFMKAKGVKLENVKKFVIRLETMQLEMEDGHDVELDLREVEEAGAVWDGCYICRDAVSKLADVSAGYTGTSKDWTTLIARNAKGLELIDAAEKAGYIETSSEVEVDRIEEFAGHKMRSFDRELKNRLEEEKPIKFYWARDYPGVRPEAKGTFFVKIRTASGLVNHDYLAKVAELARKYGDGSLEATTRQSIEIQGVPGEKIDDLMAELYEKGLMTIGMGYVVACPGIAYCPEGLVETKQLANELTAEFVQRLTPHKMKIGIAGCPNSCVRVRRHDIGIMGHVRPVLDPEKCNGCGRCTEMCKVGALSVVAGKAHIDRDKCVECGWCIRSCPHEAMLEENKGYALWIGGNDSRIPTDGILLRNFCTKKDLFRLINSVAAVFIKYRTKPGRERLGNVIQRVGEGEFIREVLEAEEKMRSQ</sequence>
<dbReference type="EMBL" id="LGHB01000003">
    <property type="protein sequence ID" value="KUK97271.1"/>
    <property type="molecule type" value="Genomic_DNA"/>
</dbReference>
<dbReference type="InterPro" id="IPR007516">
    <property type="entry name" value="Co_F420_Hydgase/DH_bsu_N"/>
</dbReference>
<dbReference type="PANTHER" id="PTHR31332">
    <property type="entry name" value="7-HYDROXYMETHYL CHLOROPHYLL A REDUCTASE, CHLOROPLASTIC"/>
    <property type="match status" value="1"/>
</dbReference>
<evidence type="ECO:0000313" key="9">
    <source>
        <dbReference type="EMBL" id="KUK97271.1"/>
    </source>
</evidence>
<dbReference type="Gene3D" id="3.30.70.20">
    <property type="match status" value="2"/>
</dbReference>
<dbReference type="SUPFAM" id="SSF56014">
    <property type="entry name" value="Nitrite and sulphite reductase 4Fe-4S domain-like"/>
    <property type="match status" value="1"/>
</dbReference>
<dbReference type="GO" id="GO:0020037">
    <property type="term" value="F:heme binding"/>
    <property type="evidence" value="ECO:0007669"/>
    <property type="project" value="InterPro"/>
</dbReference>
<organism evidence="8 11">
    <name type="scientific">Methanothrix harundinacea</name>
    <dbReference type="NCBI Taxonomy" id="301375"/>
    <lineage>
        <taxon>Archaea</taxon>
        <taxon>Methanobacteriati</taxon>
        <taxon>Methanobacteriota</taxon>
        <taxon>Stenosarchaea group</taxon>
        <taxon>Methanomicrobia</taxon>
        <taxon>Methanotrichales</taxon>
        <taxon>Methanotrichaceae</taxon>
        <taxon>Methanothrix</taxon>
    </lineage>
</organism>
<dbReference type="PANTHER" id="PTHR31332:SF0">
    <property type="entry name" value="7-HYDROXYMETHYL CHLOROPHYLL A REDUCTASE, CHLOROPLASTIC"/>
    <property type="match status" value="1"/>
</dbReference>
<dbReference type="InterPro" id="IPR006066">
    <property type="entry name" value="NO2/SO3_Rdtase_FeS/sirohaem_BS"/>
</dbReference>
<keyword evidence="6" id="KW-0411">Iron-sulfur</keyword>
<feature type="domain" description="4Fe-4S ferredoxin-type" evidence="7">
    <location>
        <begin position="544"/>
        <end position="572"/>
    </location>
</feature>
<dbReference type="InterPro" id="IPR007525">
    <property type="entry name" value="FrhB_FdhB_C"/>
</dbReference>
<dbReference type="InterPro" id="IPR045220">
    <property type="entry name" value="FRHB/FDHB/HCAR-like"/>
</dbReference>
<reference evidence="10 11" key="2">
    <citation type="journal article" date="2015" name="MBio">
        <title>Genome-Resolved Metagenomic Analysis Reveals Roles for Candidate Phyla and Other Microbial Community Members in Biogeochemical Transformations in Oil Reservoirs.</title>
        <authorList>
            <person name="Hu P."/>
            <person name="Tom L."/>
            <person name="Singh A."/>
            <person name="Thomas B.C."/>
            <person name="Baker B.J."/>
            <person name="Piceno Y.M."/>
            <person name="Andersen G.L."/>
            <person name="Banfield J.F."/>
        </authorList>
    </citation>
    <scope>NUCLEOTIDE SEQUENCE [LARGE SCALE GENOMIC DNA]</scope>
    <source>
        <strain evidence="8">57_489</strain>
    </source>
</reference>
<protein>
    <submittedName>
        <fullName evidence="8">Nitrite and sulphite reductase 4Fe-4S region</fullName>
    </submittedName>
</protein>
<comment type="caution">
    <text evidence="8">The sequence shown here is derived from an EMBL/GenBank/DDBJ whole genome shotgun (WGS) entry which is preliminary data.</text>
</comment>
<dbReference type="Gene3D" id="3.30.413.10">
    <property type="entry name" value="Sulfite Reductase Hemoprotein, domain 1"/>
    <property type="match status" value="1"/>
</dbReference>
<evidence type="ECO:0000256" key="1">
    <source>
        <dbReference type="ARBA" id="ARBA00022485"/>
    </source>
</evidence>
<dbReference type="PROSITE" id="PS51379">
    <property type="entry name" value="4FE4S_FER_2"/>
    <property type="match status" value="3"/>
</dbReference>
<evidence type="ECO:0000256" key="6">
    <source>
        <dbReference type="ARBA" id="ARBA00023014"/>
    </source>
</evidence>
<dbReference type="Proteomes" id="UP000057043">
    <property type="component" value="Unassembled WGS sequence"/>
</dbReference>
<dbReference type="SUPFAM" id="SSF54862">
    <property type="entry name" value="4Fe-4S ferredoxins"/>
    <property type="match status" value="2"/>
</dbReference>
<dbReference type="Pfam" id="PF00037">
    <property type="entry name" value="Fer4"/>
    <property type="match status" value="3"/>
</dbReference>
<keyword evidence="4" id="KW-0560">Oxidoreductase</keyword>
<dbReference type="AlphaFoldDB" id="A0A101FUW1"/>
<dbReference type="InterPro" id="IPR017900">
    <property type="entry name" value="4Fe4S_Fe_S_CS"/>
</dbReference>
<keyword evidence="5" id="KW-0408">Iron</keyword>
<evidence type="ECO:0000259" key="7">
    <source>
        <dbReference type="PROSITE" id="PS51379"/>
    </source>
</evidence>
<reference evidence="9" key="1">
    <citation type="journal article" date="2015" name="MBio">
        <title>Genome-resolved metagenomic analysis reveals roles for candidate phyla and other microbial community members in biogeochemical transformations in oil reservoirs.</title>
        <authorList>
            <person name="Hu P."/>
            <person name="Tom L."/>
            <person name="Singh A."/>
            <person name="Thomas B.C."/>
            <person name="Baker B.J."/>
            <person name="Piceno Y.M."/>
            <person name="Andersen G.L."/>
            <person name="Banfield J.F."/>
        </authorList>
    </citation>
    <scope>NUCLEOTIDE SEQUENCE [LARGE SCALE GENOMIC DNA]</scope>
    <source>
        <strain evidence="9">56_747</strain>
    </source>
</reference>
<evidence type="ECO:0000313" key="8">
    <source>
        <dbReference type="EMBL" id="KUK44913.1"/>
    </source>
</evidence>
<dbReference type="PRINTS" id="PR00397">
    <property type="entry name" value="SIROHAEM"/>
</dbReference>
<evidence type="ECO:0000256" key="4">
    <source>
        <dbReference type="ARBA" id="ARBA00023002"/>
    </source>
</evidence>
<dbReference type="EMBL" id="LGFT01000012">
    <property type="protein sequence ID" value="KUK44913.1"/>
    <property type="molecule type" value="Genomic_DNA"/>
</dbReference>
<dbReference type="Pfam" id="PF04422">
    <property type="entry name" value="FrhB_FdhB_N"/>
    <property type="match status" value="1"/>
</dbReference>
<evidence type="ECO:0000256" key="2">
    <source>
        <dbReference type="ARBA" id="ARBA00022617"/>
    </source>
</evidence>
<evidence type="ECO:0000313" key="10">
    <source>
        <dbReference type="Proteomes" id="UP000053961"/>
    </source>
</evidence>
<dbReference type="PATRIC" id="fig|301375.6.peg.338"/>
<keyword evidence="1" id="KW-0004">4Fe-4S</keyword>
<accession>A0A101FUW1</accession>
<name>A0A101FUW1_9EURY</name>
<dbReference type="Pfam" id="PF01077">
    <property type="entry name" value="NIR_SIR"/>
    <property type="match status" value="1"/>
</dbReference>
<evidence type="ECO:0000313" key="11">
    <source>
        <dbReference type="Proteomes" id="UP000057043"/>
    </source>
</evidence>
<feature type="domain" description="4Fe-4S ferredoxin-type" evidence="7">
    <location>
        <begin position="10"/>
        <end position="39"/>
    </location>
</feature>
<feature type="domain" description="4Fe-4S ferredoxin-type" evidence="7">
    <location>
        <begin position="514"/>
        <end position="543"/>
    </location>
</feature>
<dbReference type="InterPro" id="IPR006067">
    <property type="entry name" value="NO2/SO3_Rdtase_4Fe4S_dom"/>
</dbReference>
<evidence type="ECO:0000256" key="5">
    <source>
        <dbReference type="ARBA" id="ARBA00023004"/>
    </source>
</evidence>
<dbReference type="InterPro" id="IPR036136">
    <property type="entry name" value="Nit/Sulf_reduc_fer-like_dom_sf"/>
</dbReference>
<evidence type="ECO:0000256" key="3">
    <source>
        <dbReference type="ARBA" id="ARBA00022723"/>
    </source>
</evidence>
<dbReference type="GO" id="GO:0052592">
    <property type="term" value="F:oxidoreductase activity, acting on CH or CH2 groups, with an iron-sulfur protein as acceptor"/>
    <property type="evidence" value="ECO:0007669"/>
    <property type="project" value="TreeGrafter"/>
</dbReference>
<dbReference type="GO" id="GO:0051539">
    <property type="term" value="F:4 iron, 4 sulfur cluster binding"/>
    <property type="evidence" value="ECO:0007669"/>
    <property type="project" value="UniProtKB-KW"/>
</dbReference>
<gene>
    <name evidence="8" type="ORF">XD72_0739</name>
    <name evidence="9" type="ORF">XE07_0426</name>
</gene>
<proteinExistence type="predicted"/>
<dbReference type="Gene3D" id="3.30.70.3340">
    <property type="match status" value="1"/>
</dbReference>
<dbReference type="Pfam" id="PF03460">
    <property type="entry name" value="NIR_SIR_ferr"/>
    <property type="match status" value="1"/>
</dbReference>
<dbReference type="SUPFAM" id="SSF55124">
    <property type="entry name" value="Nitrite/Sulfite reductase N-terminal domain-like"/>
    <property type="match status" value="1"/>
</dbReference>
<dbReference type="InterPro" id="IPR017896">
    <property type="entry name" value="4Fe4S_Fe-S-bd"/>
</dbReference>
<dbReference type="Proteomes" id="UP000053961">
    <property type="component" value="Unassembled WGS sequence"/>
</dbReference>
<dbReference type="Pfam" id="PF04432">
    <property type="entry name" value="FrhB_FdhB_C"/>
    <property type="match status" value="1"/>
</dbReference>
<keyword evidence="3" id="KW-0479">Metal-binding</keyword>
<keyword evidence="2" id="KW-0349">Heme</keyword>
<dbReference type="InterPro" id="IPR005117">
    <property type="entry name" value="NiRdtase/SiRdtase_haem-b_fer"/>
</dbReference>
<dbReference type="InterPro" id="IPR045854">
    <property type="entry name" value="NO2/SO3_Rdtase_4Fe4S_sf"/>
</dbReference>